<feature type="compositionally biased region" description="Basic and acidic residues" evidence="1">
    <location>
        <begin position="201"/>
        <end position="212"/>
    </location>
</feature>
<proteinExistence type="predicted"/>
<evidence type="ECO:0000313" key="2">
    <source>
        <dbReference type="EnsemblMetazoa" id="CJA36399.1"/>
    </source>
</evidence>
<sequence length="266" mass="29871">MQRKTLEANDYYDEDDDLFLDRTGQLEKQREKRKQWAEEGYGHRRPEKDTYESLCAKLEAAKQEIIDCQKHLDALATTTKKPQSSGEAGGDVLDDYIRQLEKSGGTGDDAKTKMEKSKWRQKLVAATHESQKLEKLVKIAKPKSLGLSTGGGPASNKQAFLQKLMGVRARKQEVTSESETIPTTTAAVAQKNDAILKGAGRAEEIRFRREENGYSGSSNRKRKEEVVKQSSEKGEPPVKARKKGEPFGSKVQKRVAEWEEELEVSL</sequence>
<feature type="compositionally biased region" description="Basic and acidic residues" evidence="1">
    <location>
        <begin position="24"/>
        <end position="49"/>
    </location>
</feature>
<feature type="compositionally biased region" description="Basic and acidic residues" evidence="1">
    <location>
        <begin position="222"/>
        <end position="238"/>
    </location>
</feature>
<feature type="region of interest" description="Disordered" evidence="1">
    <location>
        <begin position="201"/>
        <end position="254"/>
    </location>
</feature>
<reference evidence="3" key="1">
    <citation type="submission" date="2010-08" db="EMBL/GenBank/DDBJ databases">
        <authorList>
            <consortium name="Caenorhabditis japonica Sequencing Consortium"/>
            <person name="Wilson R.K."/>
        </authorList>
    </citation>
    <scope>NUCLEOTIDE SEQUENCE [LARGE SCALE GENOMIC DNA]</scope>
    <source>
        <strain evidence="3">DF5081</strain>
    </source>
</reference>
<evidence type="ECO:0000313" key="3">
    <source>
        <dbReference type="Proteomes" id="UP000005237"/>
    </source>
</evidence>
<feature type="compositionally biased region" description="Polar residues" evidence="1">
    <location>
        <begin position="77"/>
        <end position="86"/>
    </location>
</feature>
<protein>
    <submittedName>
        <fullName evidence="2">Uncharacterized protein</fullName>
    </submittedName>
</protein>
<feature type="region of interest" description="Disordered" evidence="1">
    <location>
        <begin position="23"/>
        <end position="49"/>
    </location>
</feature>
<dbReference type="AlphaFoldDB" id="A0A8R1IK95"/>
<accession>A0A8R1IK95</accession>
<keyword evidence="3" id="KW-1185">Reference proteome</keyword>
<reference evidence="2" key="2">
    <citation type="submission" date="2022-06" db="UniProtKB">
        <authorList>
            <consortium name="EnsemblMetazoa"/>
        </authorList>
    </citation>
    <scope>IDENTIFICATION</scope>
    <source>
        <strain evidence="2">DF5081</strain>
    </source>
</reference>
<feature type="region of interest" description="Disordered" evidence="1">
    <location>
        <begin position="77"/>
        <end position="116"/>
    </location>
</feature>
<dbReference type="EnsemblMetazoa" id="CJA36399.1">
    <property type="protein sequence ID" value="CJA36399.1"/>
    <property type="gene ID" value="WBGene00212246"/>
</dbReference>
<name>A0A8R1IK95_CAEJA</name>
<organism evidence="2 3">
    <name type="scientific">Caenorhabditis japonica</name>
    <dbReference type="NCBI Taxonomy" id="281687"/>
    <lineage>
        <taxon>Eukaryota</taxon>
        <taxon>Metazoa</taxon>
        <taxon>Ecdysozoa</taxon>
        <taxon>Nematoda</taxon>
        <taxon>Chromadorea</taxon>
        <taxon>Rhabditida</taxon>
        <taxon>Rhabditina</taxon>
        <taxon>Rhabditomorpha</taxon>
        <taxon>Rhabditoidea</taxon>
        <taxon>Rhabditidae</taxon>
        <taxon>Peloderinae</taxon>
        <taxon>Caenorhabditis</taxon>
    </lineage>
</organism>
<evidence type="ECO:0000256" key="1">
    <source>
        <dbReference type="SAM" id="MobiDB-lite"/>
    </source>
</evidence>
<dbReference type="Proteomes" id="UP000005237">
    <property type="component" value="Unassembled WGS sequence"/>
</dbReference>